<dbReference type="InterPro" id="IPR049945">
    <property type="entry name" value="AAA_22"/>
</dbReference>
<dbReference type="Gene3D" id="1.10.10.10">
    <property type="entry name" value="Winged helix-like DNA-binding domain superfamily/Winged helix DNA-binding domain"/>
    <property type="match status" value="1"/>
</dbReference>
<dbReference type="SMART" id="SM01074">
    <property type="entry name" value="Cdc6_C"/>
    <property type="match status" value="1"/>
</dbReference>
<dbReference type="EMBL" id="OBEJ01000003">
    <property type="protein sequence ID" value="SNZ15266.1"/>
    <property type="molecule type" value="Genomic_DNA"/>
</dbReference>
<dbReference type="SUPFAM" id="SSF52540">
    <property type="entry name" value="P-loop containing nucleoside triphosphate hydrolases"/>
    <property type="match status" value="1"/>
</dbReference>
<evidence type="ECO:0000256" key="4">
    <source>
        <dbReference type="ARBA" id="ARBA00022840"/>
    </source>
</evidence>
<dbReference type="NCBIfam" id="TIGR02928">
    <property type="entry name" value="orc1/cdc6 family replication initiation protein"/>
    <property type="match status" value="1"/>
</dbReference>
<comment type="function">
    <text evidence="5">Involved in regulation of DNA replication.</text>
</comment>
<evidence type="ECO:0000256" key="5">
    <source>
        <dbReference type="HAMAP-Rule" id="MF_01407"/>
    </source>
</evidence>
<dbReference type="Gene3D" id="1.10.8.60">
    <property type="match status" value="1"/>
</dbReference>
<feature type="domain" description="AAA+ ATPase" evidence="6">
    <location>
        <begin position="52"/>
        <end position="209"/>
    </location>
</feature>
<dbReference type="SUPFAM" id="SSF46785">
    <property type="entry name" value="Winged helix' DNA-binding domain"/>
    <property type="match status" value="1"/>
</dbReference>
<accession>A0A285P531</accession>
<dbReference type="HAMAP" id="MF_01407">
    <property type="entry name" value="ORC1_type_DNA_replic_protein"/>
    <property type="match status" value="1"/>
</dbReference>
<dbReference type="Gene3D" id="3.40.50.300">
    <property type="entry name" value="P-loop containing nucleotide triphosphate hydrolases"/>
    <property type="match status" value="1"/>
</dbReference>
<dbReference type="GO" id="GO:0016887">
    <property type="term" value="F:ATP hydrolysis activity"/>
    <property type="evidence" value="ECO:0007669"/>
    <property type="project" value="InterPro"/>
</dbReference>
<proteinExistence type="inferred from homology"/>
<dbReference type="FunFam" id="1.10.8.60:FF:000073">
    <property type="entry name" value="ORC1-type DNA replication protein"/>
    <property type="match status" value="1"/>
</dbReference>
<evidence type="ECO:0000313" key="9">
    <source>
        <dbReference type="Proteomes" id="UP000219453"/>
    </source>
</evidence>
<organism evidence="8 9">
    <name type="scientific">Natronoarchaeum philippinense</name>
    <dbReference type="NCBI Taxonomy" id="558529"/>
    <lineage>
        <taxon>Archaea</taxon>
        <taxon>Methanobacteriati</taxon>
        <taxon>Methanobacteriota</taxon>
        <taxon>Stenosarchaea group</taxon>
        <taxon>Halobacteria</taxon>
        <taxon>Halobacteriales</taxon>
        <taxon>Natronoarchaeaceae</taxon>
    </lineage>
</organism>
<evidence type="ECO:0000313" key="8">
    <source>
        <dbReference type="EMBL" id="SNZ15266.1"/>
    </source>
</evidence>
<dbReference type="RefSeq" id="WP_179747473.1">
    <property type="nucleotide sequence ID" value="NZ_OBEJ01000003.1"/>
</dbReference>
<keyword evidence="9" id="KW-1185">Reference proteome</keyword>
<dbReference type="PANTHER" id="PTHR10763:SF22">
    <property type="entry name" value="ORC1-TYPE DNA REPLICATION PROTEIN"/>
    <property type="match status" value="1"/>
</dbReference>
<dbReference type="InterPro" id="IPR050311">
    <property type="entry name" value="ORC1/CDC6"/>
</dbReference>
<dbReference type="InterPro" id="IPR015163">
    <property type="entry name" value="Cdc6_C"/>
</dbReference>
<gene>
    <name evidence="8" type="ORF">SAMN06269185_2443</name>
</gene>
<name>A0A285P531_NATPI</name>
<dbReference type="InterPro" id="IPR036390">
    <property type="entry name" value="WH_DNA-bd_sf"/>
</dbReference>
<dbReference type="InterPro" id="IPR027417">
    <property type="entry name" value="P-loop_NTPase"/>
</dbReference>
<dbReference type="InterPro" id="IPR036388">
    <property type="entry name" value="WH-like_DNA-bd_sf"/>
</dbReference>
<protein>
    <recommendedName>
        <fullName evidence="5">ORC1-type DNA replication protein</fullName>
    </recommendedName>
</protein>
<dbReference type="Pfam" id="PF09079">
    <property type="entry name" value="WHD_Cdc6"/>
    <property type="match status" value="1"/>
</dbReference>
<keyword evidence="3 5" id="KW-0547">Nucleotide-binding</keyword>
<feature type="binding site" evidence="5">
    <location>
        <begin position="64"/>
        <end position="68"/>
    </location>
    <ligand>
        <name>ATP</name>
        <dbReference type="ChEBI" id="CHEBI:30616"/>
    </ligand>
</feature>
<evidence type="ECO:0000256" key="3">
    <source>
        <dbReference type="ARBA" id="ARBA00022741"/>
    </source>
</evidence>
<dbReference type="InterPro" id="IPR014277">
    <property type="entry name" value="Orc1/Cdc6_arc"/>
</dbReference>
<dbReference type="InterPro" id="IPR003593">
    <property type="entry name" value="AAA+_ATPase"/>
</dbReference>
<keyword evidence="2 5" id="KW-0235">DNA replication</keyword>
<evidence type="ECO:0000256" key="1">
    <source>
        <dbReference type="ARBA" id="ARBA00006184"/>
    </source>
</evidence>
<dbReference type="GO" id="GO:0051301">
    <property type="term" value="P:cell division"/>
    <property type="evidence" value="ECO:0007669"/>
    <property type="project" value="UniProtKB-KW"/>
</dbReference>
<dbReference type="Pfam" id="PF22703">
    <property type="entry name" value="Cdc6_lid"/>
    <property type="match status" value="1"/>
</dbReference>
<comment type="similarity">
    <text evidence="1 5">Belongs to the CDC6/cdc18 family.</text>
</comment>
<dbReference type="Pfam" id="PF13401">
    <property type="entry name" value="AAA_22"/>
    <property type="match status" value="1"/>
</dbReference>
<feature type="binding site" evidence="5">
    <location>
        <position position="213"/>
    </location>
    <ligand>
        <name>ATP</name>
        <dbReference type="ChEBI" id="CHEBI:30616"/>
    </ligand>
</feature>
<dbReference type="PANTHER" id="PTHR10763">
    <property type="entry name" value="CELL DIVISION CONTROL PROTEIN 6-RELATED"/>
    <property type="match status" value="1"/>
</dbReference>
<dbReference type="Proteomes" id="UP000219453">
    <property type="component" value="Unassembled WGS sequence"/>
</dbReference>
<dbReference type="GO" id="GO:0006260">
    <property type="term" value="P:DNA replication"/>
    <property type="evidence" value="ECO:0007669"/>
    <property type="project" value="UniProtKB-UniRule"/>
</dbReference>
<keyword evidence="8" id="KW-0131">Cell cycle</keyword>
<dbReference type="GO" id="GO:0005524">
    <property type="term" value="F:ATP binding"/>
    <property type="evidence" value="ECO:0007669"/>
    <property type="project" value="UniProtKB-UniRule"/>
</dbReference>
<dbReference type="SMART" id="SM00382">
    <property type="entry name" value="AAA"/>
    <property type="match status" value="1"/>
</dbReference>
<dbReference type="InterPro" id="IPR055237">
    <property type="entry name" value="Cdc6_lid"/>
</dbReference>
<evidence type="ECO:0000259" key="7">
    <source>
        <dbReference type="SMART" id="SM01074"/>
    </source>
</evidence>
<evidence type="ECO:0000259" key="6">
    <source>
        <dbReference type="SMART" id="SM00382"/>
    </source>
</evidence>
<feature type="binding site" evidence="5">
    <location>
        <position position="225"/>
    </location>
    <ligand>
        <name>ATP</name>
        <dbReference type="ChEBI" id="CHEBI:30616"/>
    </ligand>
</feature>
<dbReference type="OrthoDB" id="195574at2157"/>
<dbReference type="AlphaFoldDB" id="A0A285P531"/>
<feature type="domain" description="Cdc6 C-terminal" evidence="7">
    <location>
        <begin position="308"/>
        <end position="391"/>
    </location>
</feature>
<sequence>MTRGSPFTTSQNIFTDRDVFDVEGFQPAELIEREDQIDEYASALEPVLNGWNPNNIFIYGKTGTGKTATTQYLLEWLRKDIAEHTAEHGTDIDLSIIYLNCEALTSSYQIAVELLNELRDEHNQVATRGHAPSDIYNWLFEELDATGGVTLVVLDEIDNVGEDDTVLYKLARPEIEDATLGVIGISNDFSFRDELSAKVRDSLCEKEILFPAYESDELREILRQRAENGLREDAYDNASIALSAAYAAQDKGSARQAIDIMREAGDIARREDAETITEAHVEAAKGIVERGRVSEMIGGLSPHGKYALHALATADREGETPIRTKDLYEIYGIVCDQHATDPLSDRALRDHLSELDLIGLATINRKNAGRAGGKYKQYELDVNAERVIEAFATTDSVDVSSTSP</sequence>
<keyword evidence="4 5" id="KW-0067">ATP-binding</keyword>
<keyword evidence="8" id="KW-0132">Cell division</keyword>
<dbReference type="CDD" id="cd08768">
    <property type="entry name" value="Cdc6_C"/>
    <property type="match status" value="1"/>
</dbReference>
<evidence type="ECO:0000256" key="2">
    <source>
        <dbReference type="ARBA" id="ARBA00022705"/>
    </source>
</evidence>
<reference evidence="8 9" key="1">
    <citation type="submission" date="2017-09" db="EMBL/GenBank/DDBJ databases">
        <authorList>
            <person name="Ehlers B."/>
            <person name="Leendertz F.H."/>
        </authorList>
    </citation>
    <scope>NUCLEOTIDE SEQUENCE [LARGE SCALE GENOMIC DNA]</scope>
    <source>
        <strain evidence="8 9">DSM 27208</strain>
    </source>
</reference>